<gene>
    <name evidence="2" type="ORF">CTI12_AA361270</name>
</gene>
<dbReference type="Proteomes" id="UP000245207">
    <property type="component" value="Unassembled WGS sequence"/>
</dbReference>
<dbReference type="AlphaFoldDB" id="A0A2U1MN70"/>
<name>A0A2U1MN70_ARTAN</name>
<protein>
    <submittedName>
        <fullName evidence="2">Uncharacterized protein</fullName>
    </submittedName>
</protein>
<comment type="caution">
    <text evidence="2">The sequence shown here is derived from an EMBL/GenBank/DDBJ whole genome shotgun (WGS) entry which is preliminary data.</text>
</comment>
<evidence type="ECO:0000256" key="1">
    <source>
        <dbReference type="SAM" id="MobiDB-lite"/>
    </source>
</evidence>
<feature type="region of interest" description="Disordered" evidence="1">
    <location>
        <begin position="67"/>
        <end position="90"/>
    </location>
</feature>
<keyword evidence="3" id="KW-1185">Reference proteome</keyword>
<reference evidence="2 3" key="1">
    <citation type="journal article" date="2018" name="Mol. Plant">
        <title>The genome of Artemisia annua provides insight into the evolution of Asteraceae family and artemisinin biosynthesis.</title>
        <authorList>
            <person name="Shen Q."/>
            <person name="Zhang L."/>
            <person name="Liao Z."/>
            <person name="Wang S."/>
            <person name="Yan T."/>
            <person name="Shi P."/>
            <person name="Liu M."/>
            <person name="Fu X."/>
            <person name="Pan Q."/>
            <person name="Wang Y."/>
            <person name="Lv Z."/>
            <person name="Lu X."/>
            <person name="Zhang F."/>
            <person name="Jiang W."/>
            <person name="Ma Y."/>
            <person name="Chen M."/>
            <person name="Hao X."/>
            <person name="Li L."/>
            <person name="Tang Y."/>
            <person name="Lv G."/>
            <person name="Zhou Y."/>
            <person name="Sun X."/>
            <person name="Brodelius P.E."/>
            <person name="Rose J.K.C."/>
            <person name="Tang K."/>
        </authorList>
    </citation>
    <scope>NUCLEOTIDE SEQUENCE [LARGE SCALE GENOMIC DNA]</scope>
    <source>
        <strain evidence="3">cv. Huhao1</strain>
        <tissue evidence="2">Leaf</tissue>
    </source>
</reference>
<sequence length="207" mass="23920">MSNFEKRMEAMRAELARKHEEIIYLLKKRAISMGRAKEVEEWEKWRDLKRAQEAESHLITPVPTKLIAAEKSSKDSSTVEEDSLQKISESQNYDEQPIPLVTMTVVNNQMGNIASKNLKEVVNELQIDDVEETQGVFNEYGSNTDCKQLDLSNSEKWETIGSRHQSHEDGWGLKADQFLEYPRSFIEGFRLSLQCCLPRRIWDPGIT</sequence>
<evidence type="ECO:0000313" key="3">
    <source>
        <dbReference type="Proteomes" id="UP000245207"/>
    </source>
</evidence>
<accession>A0A2U1MN70</accession>
<evidence type="ECO:0000313" key="2">
    <source>
        <dbReference type="EMBL" id="PWA62710.1"/>
    </source>
</evidence>
<dbReference type="EMBL" id="PKPP01004806">
    <property type="protein sequence ID" value="PWA62710.1"/>
    <property type="molecule type" value="Genomic_DNA"/>
</dbReference>
<proteinExistence type="predicted"/>
<organism evidence="2 3">
    <name type="scientific">Artemisia annua</name>
    <name type="common">Sweet wormwood</name>
    <dbReference type="NCBI Taxonomy" id="35608"/>
    <lineage>
        <taxon>Eukaryota</taxon>
        <taxon>Viridiplantae</taxon>
        <taxon>Streptophyta</taxon>
        <taxon>Embryophyta</taxon>
        <taxon>Tracheophyta</taxon>
        <taxon>Spermatophyta</taxon>
        <taxon>Magnoliopsida</taxon>
        <taxon>eudicotyledons</taxon>
        <taxon>Gunneridae</taxon>
        <taxon>Pentapetalae</taxon>
        <taxon>asterids</taxon>
        <taxon>campanulids</taxon>
        <taxon>Asterales</taxon>
        <taxon>Asteraceae</taxon>
        <taxon>Asteroideae</taxon>
        <taxon>Anthemideae</taxon>
        <taxon>Artemisiinae</taxon>
        <taxon>Artemisia</taxon>
    </lineage>
</organism>